<name>A8ZTX9_DESOH</name>
<dbReference type="eggNOG" id="COG1234">
    <property type="taxonomic scope" value="Bacteria"/>
</dbReference>
<dbReference type="NCBIfam" id="NF002558">
    <property type="entry name" value="PRK02126.1"/>
    <property type="match status" value="1"/>
</dbReference>
<organism evidence="1 2">
    <name type="scientific">Desulfosudis oleivorans (strain DSM 6200 / JCM 39069 / Hxd3)</name>
    <name type="common">Desulfococcus oleovorans</name>
    <dbReference type="NCBI Taxonomy" id="96561"/>
    <lineage>
        <taxon>Bacteria</taxon>
        <taxon>Pseudomonadati</taxon>
        <taxon>Thermodesulfobacteriota</taxon>
        <taxon>Desulfobacteria</taxon>
        <taxon>Desulfobacterales</taxon>
        <taxon>Desulfosudaceae</taxon>
        <taxon>Desulfosudis</taxon>
    </lineage>
</organism>
<dbReference type="GO" id="GO:0042781">
    <property type="term" value="F:3'-tRNA processing endoribonuclease activity"/>
    <property type="evidence" value="ECO:0007669"/>
    <property type="project" value="TreeGrafter"/>
</dbReference>
<dbReference type="Proteomes" id="UP000008561">
    <property type="component" value="Chromosome"/>
</dbReference>
<sequence>MRPTFHPFLVNHPFDDPCLFINFLFENRALAFDLGEINNLAPRDILKLTHIFVSHTHIDHFAGFDRFLRLALGRDRKVHLFGPENFLSNISGKLGAYTWNLTDRYEKSLRLQVTEVTSRGMRTQWYRCQDRFAPTAPPRSSPWTGTLLEAPGFTISAVILDHGTPCLGFCLKERFHINIKKEALTARGLEPGPWLQSFKKALYEQAPPNTSITVPAGDTLQAFGLAALAQDIALITPGQKIVYITDVAFSPDNVERIMAFARNADHLFIEAYFLDADREAAREKKHLTAAQAGELAGRSGARRFSVFHVSPRYMDRLPEIEQEARQAYDRFRT</sequence>
<dbReference type="InterPro" id="IPR036866">
    <property type="entry name" value="RibonucZ/Hydroxyglut_hydro"/>
</dbReference>
<dbReference type="STRING" id="96561.Dole_2108"/>
<dbReference type="AlphaFoldDB" id="A8ZTX9"/>
<protein>
    <submittedName>
        <fullName evidence="1">Metal-dependent hydrolase of the beta-lactamase superfamily III-like protein</fullName>
    </submittedName>
</protein>
<dbReference type="SUPFAM" id="SSF56281">
    <property type="entry name" value="Metallo-hydrolase/oxidoreductase"/>
    <property type="match status" value="1"/>
</dbReference>
<gene>
    <name evidence="1" type="ordered locus">Dole_2108</name>
</gene>
<evidence type="ECO:0000313" key="1">
    <source>
        <dbReference type="EMBL" id="ABW67912.1"/>
    </source>
</evidence>
<dbReference type="KEGG" id="dol:Dole_2108"/>
<dbReference type="HOGENOM" id="CLU_823444_0_0_7"/>
<dbReference type="Gene3D" id="3.60.15.10">
    <property type="entry name" value="Ribonuclease Z/Hydroxyacylglutathione hydrolase-like"/>
    <property type="match status" value="1"/>
</dbReference>
<accession>A8ZTX9</accession>
<dbReference type="OrthoDB" id="9800940at2"/>
<proteinExistence type="predicted"/>
<dbReference type="PANTHER" id="PTHR46018">
    <property type="entry name" value="ZINC PHOSPHODIESTERASE ELAC PROTEIN 1"/>
    <property type="match status" value="1"/>
</dbReference>
<dbReference type="PANTHER" id="PTHR46018:SF7">
    <property type="entry name" value="RIBONUCLEASE Z"/>
    <property type="match status" value="1"/>
</dbReference>
<dbReference type="EMBL" id="CP000859">
    <property type="protein sequence ID" value="ABW67912.1"/>
    <property type="molecule type" value="Genomic_DNA"/>
</dbReference>
<dbReference type="RefSeq" id="WP_012175524.1">
    <property type="nucleotide sequence ID" value="NC_009943.1"/>
</dbReference>
<reference evidence="1 2" key="1">
    <citation type="submission" date="2007-10" db="EMBL/GenBank/DDBJ databases">
        <title>Complete sequence of Desulfococcus oleovorans Hxd3.</title>
        <authorList>
            <consortium name="US DOE Joint Genome Institute"/>
            <person name="Copeland A."/>
            <person name="Lucas S."/>
            <person name="Lapidus A."/>
            <person name="Barry K."/>
            <person name="Glavina del Rio T."/>
            <person name="Dalin E."/>
            <person name="Tice H."/>
            <person name="Pitluck S."/>
            <person name="Kiss H."/>
            <person name="Brettin T."/>
            <person name="Bruce D."/>
            <person name="Detter J.C."/>
            <person name="Han C."/>
            <person name="Schmutz J."/>
            <person name="Larimer F."/>
            <person name="Land M."/>
            <person name="Hauser L."/>
            <person name="Kyrpides N."/>
            <person name="Kim E."/>
            <person name="Wawrik B."/>
            <person name="Richardson P."/>
        </authorList>
    </citation>
    <scope>NUCLEOTIDE SEQUENCE [LARGE SCALE GENOMIC DNA]</scope>
    <source>
        <strain evidence="2">DSM 6200 / JCM 39069 / Hxd3</strain>
    </source>
</reference>
<evidence type="ECO:0000313" key="2">
    <source>
        <dbReference type="Proteomes" id="UP000008561"/>
    </source>
</evidence>
<keyword evidence="2" id="KW-1185">Reference proteome</keyword>
<keyword evidence="1" id="KW-0378">Hydrolase</keyword>